<feature type="domain" description="SH3" evidence="2">
    <location>
        <begin position="165"/>
        <end position="205"/>
    </location>
</feature>
<dbReference type="InterPro" id="IPR036028">
    <property type="entry name" value="SH3-like_dom_sf"/>
</dbReference>
<dbReference type="Pfam" id="PF07653">
    <property type="entry name" value="SH3_2"/>
    <property type="match status" value="1"/>
</dbReference>
<dbReference type="AlphaFoldDB" id="A0A9W8WYI4"/>
<proteinExistence type="predicted"/>
<name>A0A9W8WYI4_9PLEO</name>
<dbReference type="EMBL" id="JAPEUV010000049">
    <property type="protein sequence ID" value="KAJ4336407.1"/>
    <property type="molecule type" value="Genomic_DNA"/>
</dbReference>
<evidence type="ECO:0000256" key="1">
    <source>
        <dbReference type="ARBA" id="ARBA00022443"/>
    </source>
</evidence>
<dbReference type="InterPro" id="IPR001452">
    <property type="entry name" value="SH3_domain"/>
</dbReference>
<sequence>MAVLECILTKPVKKVTWASYGSRPDSWFFVFENKDGSAAFRIGADIPLALKQFIERIAPVDDLRTALRVQLGANDSFLVALDPHAPVAETFAFIKKHHNAHEAPFVIHFYQDTMHTAEALEPASPVQLIRDTRLQHIEREPEKPKFFRWAISKNTGRPHPKDSWELELKKGQKIKVWEDLGNNWYMAENGLGIKGWVHGTWLAFCGSRVHKDPRSTYIQFQEDMRRLLVPGQLHDFPPLRDYMSECVNAACQPLKITTQIGICVHDLHTLLEGSGQYCYDWLKEERNVWHPDKFARYCHPARKGQLKGSAQEVFVLYGVLMDMCEE</sequence>
<protein>
    <recommendedName>
        <fullName evidence="2">SH3 domain-containing protein</fullName>
    </recommendedName>
</protein>
<organism evidence="3 4">
    <name type="scientific">Didymella glomerata</name>
    <dbReference type="NCBI Taxonomy" id="749621"/>
    <lineage>
        <taxon>Eukaryota</taxon>
        <taxon>Fungi</taxon>
        <taxon>Dikarya</taxon>
        <taxon>Ascomycota</taxon>
        <taxon>Pezizomycotina</taxon>
        <taxon>Dothideomycetes</taxon>
        <taxon>Pleosporomycetidae</taxon>
        <taxon>Pleosporales</taxon>
        <taxon>Pleosporineae</taxon>
        <taxon>Didymellaceae</taxon>
        <taxon>Didymella</taxon>
    </lineage>
</organism>
<evidence type="ECO:0000313" key="4">
    <source>
        <dbReference type="Proteomes" id="UP001140562"/>
    </source>
</evidence>
<evidence type="ECO:0000259" key="2">
    <source>
        <dbReference type="Pfam" id="PF07653"/>
    </source>
</evidence>
<comment type="caution">
    <text evidence="3">The sequence shown here is derived from an EMBL/GenBank/DDBJ whole genome shotgun (WGS) entry which is preliminary data.</text>
</comment>
<accession>A0A9W8WYI4</accession>
<dbReference type="SUPFAM" id="SSF50044">
    <property type="entry name" value="SH3-domain"/>
    <property type="match status" value="1"/>
</dbReference>
<reference evidence="3" key="1">
    <citation type="submission" date="2022-10" db="EMBL/GenBank/DDBJ databases">
        <title>Tapping the CABI collections for fungal endophytes: first genome assemblies for Collariella, Neodidymelliopsis, Ascochyta clinopodiicola, Didymella pomorum, Didymosphaeria variabile, Neocosmospora piperis and Neocucurbitaria cava.</title>
        <authorList>
            <person name="Hill R."/>
        </authorList>
    </citation>
    <scope>NUCLEOTIDE SEQUENCE</scope>
    <source>
        <strain evidence="3">IMI 360193</strain>
    </source>
</reference>
<keyword evidence="4" id="KW-1185">Reference proteome</keyword>
<dbReference type="OrthoDB" id="3797359at2759"/>
<evidence type="ECO:0000313" key="3">
    <source>
        <dbReference type="EMBL" id="KAJ4336407.1"/>
    </source>
</evidence>
<dbReference type="Proteomes" id="UP001140562">
    <property type="component" value="Unassembled WGS sequence"/>
</dbReference>
<gene>
    <name evidence="3" type="ORF">N0V87_005423</name>
</gene>
<keyword evidence="1" id="KW-0728">SH3 domain</keyword>